<dbReference type="Gene3D" id="2.20.130.30">
    <property type="entry name" value="Protein of unknown function DUF2782"/>
    <property type="match status" value="1"/>
</dbReference>
<feature type="compositionally biased region" description="Polar residues" evidence="1">
    <location>
        <begin position="104"/>
        <end position="114"/>
    </location>
</feature>
<evidence type="ECO:0008006" key="5">
    <source>
        <dbReference type="Google" id="ProtNLM"/>
    </source>
</evidence>
<keyword evidence="4" id="KW-1185">Reference proteome</keyword>
<evidence type="ECO:0000313" key="3">
    <source>
        <dbReference type="EMBL" id="GAA4428040.1"/>
    </source>
</evidence>
<dbReference type="RefSeq" id="WP_345066005.1">
    <property type="nucleotide sequence ID" value="NZ_BAABEX010000029.1"/>
</dbReference>
<dbReference type="EMBL" id="BAABEX010000029">
    <property type="protein sequence ID" value="GAA4428040.1"/>
    <property type="molecule type" value="Genomic_DNA"/>
</dbReference>
<feature type="region of interest" description="Disordered" evidence="1">
    <location>
        <begin position="81"/>
        <end position="114"/>
    </location>
</feature>
<proteinExistence type="predicted"/>
<evidence type="ECO:0000313" key="4">
    <source>
        <dbReference type="Proteomes" id="UP001501788"/>
    </source>
</evidence>
<protein>
    <recommendedName>
        <fullName evidence="5">DUF2782 domain-containing protein</fullName>
    </recommendedName>
</protein>
<accession>A0ABP8LE86</accession>
<evidence type="ECO:0000256" key="2">
    <source>
        <dbReference type="SAM" id="SignalP"/>
    </source>
</evidence>
<keyword evidence="2" id="KW-0732">Signal</keyword>
<organism evidence="3 4">
    <name type="scientific">Acidovorax lacteus</name>
    <dbReference type="NCBI Taxonomy" id="1924988"/>
    <lineage>
        <taxon>Bacteria</taxon>
        <taxon>Pseudomonadati</taxon>
        <taxon>Pseudomonadota</taxon>
        <taxon>Betaproteobacteria</taxon>
        <taxon>Burkholderiales</taxon>
        <taxon>Comamonadaceae</taxon>
        <taxon>Acidovorax</taxon>
    </lineage>
</organism>
<feature type="signal peptide" evidence="2">
    <location>
        <begin position="1"/>
        <end position="23"/>
    </location>
</feature>
<feature type="region of interest" description="Disordered" evidence="1">
    <location>
        <begin position="22"/>
        <end position="55"/>
    </location>
</feature>
<reference evidence="4" key="1">
    <citation type="journal article" date="2019" name="Int. J. Syst. Evol. Microbiol.">
        <title>The Global Catalogue of Microorganisms (GCM) 10K type strain sequencing project: providing services to taxonomists for standard genome sequencing and annotation.</title>
        <authorList>
            <consortium name="The Broad Institute Genomics Platform"/>
            <consortium name="The Broad Institute Genome Sequencing Center for Infectious Disease"/>
            <person name="Wu L."/>
            <person name="Ma J."/>
        </authorList>
    </citation>
    <scope>NUCLEOTIDE SEQUENCE [LARGE SCALE GENOMIC DNA]</scope>
    <source>
        <strain evidence="4">JCM 31890</strain>
    </source>
</reference>
<name>A0ABP8LE86_9BURK</name>
<dbReference type="Proteomes" id="UP001501788">
    <property type="component" value="Unassembled WGS sequence"/>
</dbReference>
<sequence length="123" mass="12992">MRAAHSFVHTLMLLALASSPALAQNPSPTAPQGAASGREPLAVADQEPGRLNQRTQRIQIEDGGSRVDELRVGGQTQTITVQPKTGDLPAYEVQSSDGARGRSGSLNGAETSTAPRVWNVMKF</sequence>
<comment type="caution">
    <text evidence="3">The sequence shown here is derived from an EMBL/GenBank/DDBJ whole genome shotgun (WGS) entry which is preliminary data.</text>
</comment>
<feature type="chain" id="PRO_5046181057" description="DUF2782 domain-containing protein" evidence="2">
    <location>
        <begin position="24"/>
        <end position="123"/>
    </location>
</feature>
<evidence type="ECO:0000256" key="1">
    <source>
        <dbReference type="SAM" id="MobiDB-lite"/>
    </source>
</evidence>
<gene>
    <name evidence="3" type="ORF">GCM10023090_26230</name>
</gene>